<dbReference type="PROSITE" id="PS50089">
    <property type="entry name" value="ZF_RING_2"/>
    <property type="match status" value="1"/>
</dbReference>
<dbReference type="GO" id="GO:0003677">
    <property type="term" value="F:DNA binding"/>
    <property type="evidence" value="ECO:0007669"/>
    <property type="project" value="UniProtKB-KW"/>
</dbReference>
<feature type="non-terminal residue" evidence="10">
    <location>
        <position position="1"/>
    </location>
</feature>
<evidence type="ECO:0000256" key="6">
    <source>
        <dbReference type="PROSITE-ProRule" id="PRU00175"/>
    </source>
</evidence>
<dbReference type="SMART" id="SM00184">
    <property type="entry name" value="RING"/>
    <property type="match status" value="1"/>
</dbReference>
<dbReference type="InterPro" id="IPR045134">
    <property type="entry name" value="UHRF1/2-like"/>
</dbReference>
<dbReference type="STRING" id="6689.A0A3R7QUI7"/>
<dbReference type="Pfam" id="PF00097">
    <property type="entry name" value="zf-C3HC4"/>
    <property type="match status" value="1"/>
</dbReference>
<proteinExistence type="predicted"/>
<protein>
    <submittedName>
        <fullName evidence="10">Putative E3 ubiquitin-protein ligase UHRF1-like isoform X2</fullName>
    </submittedName>
</protein>
<keyword evidence="5 7" id="KW-0539">Nucleus</keyword>
<evidence type="ECO:0000256" key="7">
    <source>
        <dbReference type="PROSITE-ProRule" id="PRU00358"/>
    </source>
</evidence>
<comment type="subcellular location">
    <subcellularLocation>
        <location evidence="7">Nucleus</location>
    </subcellularLocation>
</comment>
<dbReference type="CDD" id="cd16613">
    <property type="entry name" value="RING-HC_UHRF"/>
    <property type="match status" value="1"/>
</dbReference>
<evidence type="ECO:0000313" key="10">
    <source>
        <dbReference type="EMBL" id="ROT78793.1"/>
    </source>
</evidence>
<dbReference type="Gene3D" id="3.30.40.10">
    <property type="entry name" value="Zinc/RING finger domain, C3HC4 (zinc finger)"/>
    <property type="match status" value="1"/>
</dbReference>
<evidence type="ECO:0000256" key="2">
    <source>
        <dbReference type="ARBA" id="ARBA00022771"/>
    </source>
</evidence>
<dbReference type="AlphaFoldDB" id="A0A3R7QUI7"/>
<dbReference type="GO" id="GO:0008270">
    <property type="term" value="F:zinc ion binding"/>
    <property type="evidence" value="ECO:0007669"/>
    <property type="project" value="UniProtKB-KW"/>
</dbReference>
<dbReference type="Proteomes" id="UP000283509">
    <property type="component" value="Unassembled WGS sequence"/>
</dbReference>
<dbReference type="InterPro" id="IPR018957">
    <property type="entry name" value="Znf_C3HC4_RING-type"/>
</dbReference>
<dbReference type="InterPro" id="IPR013083">
    <property type="entry name" value="Znf_RING/FYVE/PHD"/>
</dbReference>
<keyword evidence="1" id="KW-0479">Metal-binding</keyword>
<dbReference type="GO" id="GO:0016567">
    <property type="term" value="P:protein ubiquitination"/>
    <property type="evidence" value="ECO:0007669"/>
    <property type="project" value="TreeGrafter"/>
</dbReference>
<dbReference type="InterPro" id="IPR036987">
    <property type="entry name" value="SRA-YDG_sf"/>
</dbReference>
<accession>A0A3R7QUI7</accession>
<dbReference type="GO" id="GO:0005634">
    <property type="term" value="C:nucleus"/>
    <property type="evidence" value="ECO:0007669"/>
    <property type="project" value="UniProtKB-SubCell"/>
</dbReference>
<dbReference type="InterPro" id="IPR001841">
    <property type="entry name" value="Znf_RING"/>
</dbReference>
<evidence type="ECO:0000259" key="8">
    <source>
        <dbReference type="PROSITE" id="PS50089"/>
    </source>
</evidence>
<comment type="caution">
    <text evidence="10">The sequence shown here is derived from an EMBL/GenBank/DDBJ whole genome shotgun (WGS) entry which is preliminary data.</text>
</comment>
<evidence type="ECO:0000256" key="4">
    <source>
        <dbReference type="ARBA" id="ARBA00023125"/>
    </source>
</evidence>
<keyword evidence="4" id="KW-0238">DNA-binding</keyword>
<dbReference type="Gene3D" id="2.30.280.10">
    <property type="entry name" value="SRA-YDG"/>
    <property type="match status" value="1"/>
</dbReference>
<dbReference type="SUPFAM" id="SSF57850">
    <property type="entry name" value="RING/U-box"/>
    <property type="match status" value="1"/>
</dbReference>
<keyword evidence="3" id="KW-0862">Zinc</keyword>
<reference evidence="10 11" key="2">
    <citation type="submission" date="2019-01" db="EMBL/GenBank/DDBJ databases">
        <title>The decoding of complex shrimp genome reveals the adaptation for benthos swimmer, frequently molting mechanism and breeding impact on genome.</title>
        <authorList>
            <person name="Sun Y."/>
            <person name="Gao Y."/>
            <person name="Yu Y."/>
        </authorList>
    </citation>
    <scope>NUCLEOTIDE SEQUENCE [LARGE SCALE GENOMIC DNA]</scope>
    <source>
        <tissue evidence="10">Muscle</tissue>
    </source>
</reference>
<dbReference type="PROSITE" id="PS00518">
    <property type="entry name" value="ZF_RING_1"/>
    <property type="match status" value="1"/>
</dbReference>
<dbReference type="OrthoDB" id="2270193at2759"/>
<organism evidence="10 11">
    <name type="scientific">Penaeus vannamei</name>
    <name type="common">Whiteleg shrimp</name>
    <name type="synonym">Litopenaeus vannamei</name>
    <dbReference type="NCBI Taxonomy" id="6689"/>
    <lineage>
        <taxon>Eukaryota</taxon>
        <taxon>Metazoa</taxon>
        <taxon>Ecdysozoa</taxon>
        <taxon>Arthropoda</taxon>
        <taxon>Crustacea</taxon>
        <taxon>Multicrustacea</taxon>
        <taxon>Malacostraca</taxon>
        <taxon>Eumalacostraca</taxon>
        <taxon>Eucarida</taxon>
        <taxon>Decapoda</taxon>
        <taxon>Dendrobranchiata</taxon>
        <taxon>Penaeoidea</taxon>
        <taxon>Penaeidae</taxon>
        <taxon>Penaeus</taxon>
    </lineage>
</organism>
<dbReference type="SMART" id="SM00466">
    <property type="entry name" value="SRA"/>
    <property type="match status" value="1"/>
</dbReference>
<keyword evidence="2 6" id="KW-0863">Zinc-finger</keyword>
<keyword evidence="11" id="KW-1185">Reference proteome</keyword>
<name>A0A3R7QUI7_PENVA</name>
<evidence type="ECO:0000256" key="1">
    <source>
        <dbReference type="ARBA" id="ARBA00022723"/>
    </source>
</evidence>
<dbReference type="InterPro" id="IPR017907">
    <property type="entry name" value="Znf_RING_CS"/>
</dbReference>
<dbReference type="PANTHER" id="PTHR14140:SF45">
    <property type="entry name" value="RING-TYPE E3 UBIQUITIN TRANSFERASE"/>
    <property type="match status" value="1"/>
</dbReference>
<feature type="domain" description="RING-type" evidence="8">
    <location>
        <begin position="167"/>
        <end position="206"/>
    </location>
</feature>
<sequence>ALALNCNVPINKNGAEAKDWQKGKPVRVIRNCKGRKHSEYAPEEGNRYDGIYKVVKYWQAKGKSGFKVWRYLLRRDDPIPAPWTKEGKKRIQELGLEMEYPEGYLEAQKEKEESAKKERDARFSLEKEIEKLIAEDESNRKLWEESKQLLEEGRSNFLNAVEERFLCICCQELVVKPVTTECKHNVCQACLQRSFKAEVFSCPACRYDLVNMGSIDRVFPLCYFNL</sequence>
<dbReference type="GO" id="GO:0044027">
    <property type="term" value="P:negative regulation of gene expression via chromosomal CpG island methylation"/>
    <property type="evidence" value="ECO:0007669"/>
    <property type="project" value="TreeGrafter"/>
</dbReference>
<evidence type="ECO:0000313" key="11">
    <source>
        <dbReference type="Proteomes" id="UP000283509"/>
    </source>
</evidence>
<feature type="domain" description="YDG" evidence="9">
    <location>
        <begin position="1"/>
        <end position="75"/>
    </location>
</feature>
<evidence type="ECO:0000259" key="9">
    <source>
        <dbReference type="PROSITE" id="PS51015"/>
    </source>
</evidence>
<dbReference type="GO" id="GO:0061630">
    <property type="term" value="F:ubiquitin protein ligase activity"/>
    <property type="evidence" value="ECO:0007669"/>
    <property type="project" value="TreeGrafter"/>
</dbReference>
<gene>
    <name evidence="10" type="ORF">C7M84_002479</name>
</gene>
<dbReference type="InterPro" id="IPR015947">
    <property type="entry name" value="PUA-like_sf"/>
</dbReference>
<reference evidence="10 11" key="1">
    <citation type="submission" date="2018-04" db="EMBL/GenBank/DDBJ databases">
        <authorList>
            <person name="Zhang X."/>
            <person name="Yuan J."/>
            <person name="Li F."/>
            <person name="Xiang J."/>
        </authorList>
    </citation>
    <scope>NUCLEOTIDE SEQUENCE [LARGE SCALE GENOMIC DNA]</scope>
    <source>
        <tissue evidence="10">Muscle</tissue>
    </source>
</reference>
<dbReference type="EMBL" id="QCYY01001330">
    <property type="protein sequence ID" value="ROT78793.1"/>
    <property type="molecule type" value="Genomic_DNA"/>
</dbReference>
<evidence type="ECO:0000256" key="3">
    <source>
        <dbReference type="ARBA" id="ARBA00022833"/>
    </source>
</evidence>
<dbReference type="PROSITE" id="PS51015">
    <property type="entry name" value="YDG"/>
    <property type="match status" value="1"/>
</dbReference>
<dbReference type="SUPFAM" id="SSF88697">
    <property type="entry name" value="PUA domain-like"/>
    <property type="match status" value="1"/>
</dbReference>
<dbReference type="InterPro" id="IPR003105">
    <property type="entry name" value="SRA_YDG"/>
</dbReference>
<dbReference type="Pfam" id="PF02182">
    <property type="entry name" value="SAD_SRA"/>
    <property type="match status" value="1"/>
</dbReference>
<evidence type="ECO:0000256" key="5">
    <source>
        <dbReference type="ARBA" id="ARBA00023242"/>
    </source>
</evidence>
<dbReference type="PANTHER" id="PTHR14140">
    <property type="entry name" value="E3 UBIQUITIN-PROTEIN LIGASE UHRF-RELATED"/>
    <property type="match status" value="1"/>
</dbReference>